<protein>
    <submittedName>
        <fullName evidence="1">Uncharacterized protein</fullName>
    </submittedName>
</protein>
<name>A0A0V1E5W8_TRIPS</name>
<proteinExistence type="predicted"/>
<evidence type="ECO:0000313" key="1">
    <source>
        <dbReference type="EMBL" id="KRY69108.1"/>
    </source>
</evidence>
<evidence type="ECO:0000313" key="2">
    <source>
        <dbReference type="Proteomes" id="UP000054632"/>
    </source>
</evidence>
<dbReference type="EMBL" id="JYDR01000097">
    <property type="protein sequence ID" value="KRY69108.1"/>
    <property type="molecule type" value="Genomic_DNA"/>
</dbReference>
<comment type="caution">
    <text evidence="1">The sequence shown here is derived from an EMBL/GenBank/DDBJ whole genome shotgun (WGS) entry which is preliminary data.</text>
</comment>
<dbReference type="AlphaFoldDB" id="A0A0V1E5W8"/>
<organism evidence="1 2">
    <name type="scientific">Trichinella pseudospiralis</name>
    <name type="common">Parasitic roundworm</name>
    <dbReference type="NCBI Taxonomy" id="6337"/>
    <lineage>
        <taxon>Eukaryota</taxon>
        <taxon>Metazoa</taxon>
        <taxon>Ecdysozoa</taxon>
        <taxon>Nematoda</taxon>
        <taxon>Enoplea</taxon>
        <taxon>Dorylaimia</taxon>
        <taxon>Trichinellida</taxon>
        <taxon>Trichinellidae</taxon>
        <taxon>Trichinella</taxon>
    </lineage>
</organism>
<reference evidence="1 2" key="1">
    <citation type="submission" date="2015-01" db="EMBL/GenBank/DDBJ databases">
        <title>Evolution of Trichinella species and genotypes.</title>
        <authorList>
            <person name="Korhonen P.K."/>
            <person name="Edoardo P."/>
            <person name="Giuseppe L.R."/>
            <person name="Gasser R.B."/>
        </authorList>
    </citation>
    <scope>NUCLEOTIDE SEQUENCE [LARGE SCALE GENOMIC DNA]</scope>
    <source>
        <strain evidence="1">ISS13</strain>
    </source>
</reference>
<accession>A0A0V1E5W8</accession>
<dbReference type="Proteomes" id="UP000054632">
    <property type="component" value="Unassembled WGS sequence"/>
</dbReference>
<gene>
    <name evidence="1" type="ORF">T4A_12428</name>
</gene>
<sequence length="81" mass="8673">MQIFICPGAVPEGKAWGYILKNSKILVFCLRHSLGHGLRASKNLHIPTGYTLGLIKICINTTGLTSGKISICILPTALPKA</sequence>